<evidence type="ECO:0000256" key="3">
    <source>
        <dbReference type="ARBA" id="ARBA00022801"/>
    </source>
</evidence>
<dbReference type="Gene3D" id="3.40.140.10">
    <property type="entry name" value="Cytidine Deaminase, domain 2"/>
    <property type="match status" value="1"/>
</dbReference>
<dbReference type="GO" id="GO:0006508">
    <property type="term" value="P:proteolysis"/>
    <property type="evidence" value="ECO:0007669"/>
    <property type="project" value="UniProtKB-KW"/>
</dbReference>
<evidence type="ECO:0000313" key="7">
    <source>
        <dbReference type="EMBL" id="TNC65785.1"/>
    </source>
</evidence>
<dbReference type="Proteomes" id="UP000305709">
    <property type="component" value="Unassembled WGS sequence"/>
</dbReference>
<organism evidence="7 8">
    <name type="scientific">Rubellimicrobium roseum</name>
    <dbReference type="NCBI Taxonomy" id="687525"/>
    <lineage>
        <taxon>Bacteria</taxon>
        <taxon>Pseudomonadati</taxon>
        <taxon>Pseudomonadota</taxon>
        <taxon>Alphaproteobacteria</taxon>
        <taxon>Rhodobacterales</taxon>
        <taxon>Roseobacteraceae</taxon>
        <taxon>Rubellimicrobium</taxon>
    </lineage>
</organism>
<dbReference type="InterPro" id="IPR028090">
    <property type="entry name" value="JAB_dom_prok"/>
</dbReference>
<keyword evidence="1" id="KW-0645">Protease</keyword>
<sequence>MSVSLTTIERVLVPVSIIEETQGHLRAAGSAGLEGMALWAGQAQGAQFQVRSVVIPQQQGHRTEHGLAVSVPGPELHRINMMLHRARLRLVAQIHSHPTEAYHSDTDDRYAIATALGSLSIVVPDFAVRPFRPDDCAAYRLSVRPWWQFSSEPYWRELPPTELARTLQITS</sequence>
<name>A0A5C4NCZ0_9RHOB</name>
<proteinExistence type="predicted"/>
<dbReference type="OrthoDB" id="9804316at2"/>
<evidence type="ECO:0000256" key="5">
    <source>
        <dbReference type="ARBA" id="ARBA00023049"/>
    </source>
</evidence>
<evidence type="ECO:0000256" key="1">
    <source>
        <dbReference type="ARBA" id="ARBA00022670"/>
    </source>
</evidence>
<dbReference type="GO" id="GO:0008237">
    <property type="term" value="F:metallopeptidase activity"/>
    <property type="evidence" value="ECO:0007669"/>
    <property type="project" value="UniProtKB-KW"/>
</dbReference>
<dbReference type="RefSeq" id="WP_139082935.1">
    <property type="nucleotide sequence ID" value="NZ_VDFV01000036.1"/>
</dbReference>
<protein>
    <recommendedName>
        <fullName evidence="6">JAB domain-containing protein</fullName>
    </recommendedName>
</protein>
<gene>
    <name evidence="7" type="ORF">FHG71_17205</name>
</gene>
<reference evidence="7 8" key="1">
    <citation type="submission" date="2019-06" db="EMBL/GenBank/DDBJ databases">
        <authorList>
            <person name="Jiang L."/>
        </authorList>
    </citation>
    <scope>NUCLEOTIDE SEQUENCE [LARGE SCALE GENOMIC DNA]</scope>
    <source>
        <strain evidence="7 8">YIM 48858</strain>
    </source>
</reference>
<keyword evidence="4" id="KW-0862">Zinc</keyword>
<evidence type="ECO:0000256" key="4">
    <source>
        <dbReference type="ARBA" id="ARBA00022833"/>
    </source>
</evidence>
<keyword evidence="3" id="KW-0378">Hydrolase</keyword>
<keyword evidence="2" id="KW-0479">Metal-binding</keyword>
<dbReference type="SUPFAM" id="SSF102712">
    <property type="entry name" value="JAB1/MPN domain"/>
    <property type="match status" value="1"/>
</dbReference>
<feature type="domain" description="JAB" evidence="6">
    <location>
        <begin position="27"/>
        <end position="124"/>
    </location>
</feature>
<dbReference type="GO" id="GO:0046872">
    <property type="term" value="F:metal ion binding"/>
    <property type="evidence" value="ECO:0007669"/>
    <property type="project" value="UniProtKB-KW"/>
</dbReference>
<dbReference type="Pfam" id="PF14464">
    <property type="entry name" value="Prok-JAB"/>
    <property type="match status" value="1"/>
</dbReference>
<keyword evidence="8" id="KW-1185">Reference proteome</keyword>
<evidence type="ECO:0000313" key="8">
    <source>
        <dbReference type="Proteomes" id="UP000305709"/>
    </source>
</evidence>
<comment type="caution">
    <text evidence="7">The sequence shown here is derived from an EMBL/GenBank/DDBJ whole genome shotgun (WGS) entry which is preliminary data.</text>
</comment>
<evidence type="ECO:0000259" key="6">
    <source>
        <dbReference type="Pfam" id="PF14464"/>
    </source>
</evidence>
<dbReference type="AlphaFoldDB" id="A0A5C4NCZ0"/>
<dbReference type="EMBL" id="VDFV01000036">
    <property type="protein sequence ID" value="TNC65785.1"/>
    <property type="molecule type" value="Genomic_DNA"/>
</dbReference>
<evidence type="ECO:0000256" key="2">
    <source>
        <dbReference type="ARBA" id="ARBA00022723"/>
    </source>
</evidence>
<accession>A0A5C4NCZ0</accession>
<keyword evidence="5" id="KW-0482">Metalloprotease</keyword>